<dbReference type="SMART" id="SM00859">
    <property type="entry name" value="Semialdhyde_dh"/>
    <property type="match status" value="1"/>
</dbReference>
<dbReference type="STRING" id="469382.Hbor_11210"/>
<dbReference type="SUPFAM" id="SSF55347">
    <property type="entry name" value="Glyceraldehyde-3-phosphate dehydrogenase-like, C-terminal domain"/>
    <property type="match status" value="1"/>
</dbReference>
<dbReference type="Pfam" id="PF01118">
    <property type="entry name" value="Semialdhyde_dh"/>
    <property type="match status" value="1"/>
</dbReference>
<evidence type="ECO:0000259" key="5">
    <source>
        <dbReference type="SMART" id="SM00859"/>
    </source>
</evidence>
<proteinExistence type="inferred from homology"/>
<sequence>MGVPRKNTAMTVQVGILGATGAVGQRFIQLLDGHPTFELAALTASEASAGKTYAEAAKWRVNTPIPDDVAEMKVTATTPEAVPNDVDLLFSSLPSGVATEIEPEFLHEGYVVSSNSSNDRMAPDVPLTIPEINPGHLDLIEVQRDERGWDGALVKNPNCSTITMVPTLAALDQFGLESVHVSTLQAVSGAGYSGVTSMEIIDNAIPHIGGEENKMETESRKLLGEFDGTDVSLHEMDVAASCNRIPTLDGHLENVFAETAEDVTPDEAAEAMREYSGVDLHSAPDQLIHVFEDPARPQPRLDRERGDGMQICAGGLHETANGLKYNCLAHNTIRGAAGASLLNGELLVEEGWV</sequence>
<feature type="active site" description="Acyl-thioester intermediate" evidence="4">
    <location>
        <position position="159"/>
    </location>
</feature>
<evidence type="ECO:0000256" key="2">
    <source>
        <dbReference type="ARBA" id="ARBA00022857"/>
    </source>
</evidence>
<dbReference type="EC" id="1.2.1.11" evidence="6"/>
<dbReference type="Pfam" id="PF02774">
    <property type="entry name" value="Semialdhyde_dhC"/>
    <property type="match status" value="1"/>
</dbReference>
<dbReference type="GO" id="GO:0051287">
    <property type="term" value="F:NAD binding"/>
    <property type="evidence" value="ECO:0007669"/>
    <property type="project" value="InterPro"/>
</dbReference>
<dbReference type="GO" id="GO:0046983">
    <property type="term" value="F:protein dimerization activity"/>
    <property type="evidence" value="ECO:0007669"/>
    <property type="project" value="InterPro"/>
</dbReference>
<gene>
    <name evidence="6" type="ordered locus">Hbor_11210</name>
</gene>
<keyword evidence="3 6" id="KW-0560">Oxidoreductase</keyword>
<keyword evidence="2" id="KW-0521">NADP</keyword>
<dbReference type="NCBIfam" id="TIGR00978">
    <property type="entry name" value="asd_EA"/>
    <property type="match status" value="1"/>
</dbReference>
<dbReference type="NCBIfam" id="NF006416">
    <property type="entry name" value="PRK08664.1"/>
    <property type="match status" value="1"/>
</dbReference>
<comment type="similarity">
    <text evidence="1">Belongs to the aspartate-semialdehyde dehydrogenase family.</text>
</comment>
<evidence type="ECO:0000313" key="7">
    <source>
        <dbReference type="Proteomes" id="UP000006663"/>
    </source>
</evidence>
<dbReference type="InterPro" id="IPR000534">
    <property type="entry name" value="Semialdehyde_DH_NAD-bd"/>
</dbReference>
<dbReference type="InterPro" id="IPR012280">
    <property type="entry name" value="Semialdhyde_DH_dimer_dom"/>
</dbReference>
<dbReference type="CDD" id="cd02315">
    <property type="entry name" value="ScASADH_like_N"/>
    <property type="match status" value="1"/>
</dbReference>
<dbReference type="InterPro" id="IPR005676">
    <property type="entry name" value="Asp_semi-ald_DH_pep-lack"/>
</dbReference>
<dbReference type="SUPFAM" id="SSF51735">
    <property type="entry name" value="NAD(P)-binding Rossmann-fold domains"/>
    <property type="match status" value="1"/>
</dbReference>
<dbReference type="GO" id="GO:0004073">
    <property type="term" value="F:aspartate-semialdehyde dehydrogenase activity"/>
    <property type="evidence" value="ECO:0007669"/>
    <property type="project" value="UniProtKB-EC"/>
</dbReference>
<dbReference type="PANTHER" id="PTHR46718:SF1">
    <property type="entry name" value="ASPARTATE-SEMIALDEHYDE DEHYDROGENASE"/>
    <property type="match status" value="1"/>
</dbReference>
<protein>
    <submittedName>
        <fullName evidence="6">Aspartate semialdehyde dehydrogenase</fullName>
        <ecNumber evidence="6">1.2.1.11</ecNumber>
    </submittedName>
</protein>
<reference evidence="6 7" key="1">
    <citation type="journal article" date="2009" name="Stand. Genomic Sci.">
        <title>Complete genome sequence of Halogeometricum borinquense type strain (PR3).</title>
        <authorList>
            <person name="Malfatti S."/>
            <person name="Tindall B.J."/>
            <person name="Schneider S."/>
            <person name="Fahnrich R."/>
            <person name="Lapidus A."/>
            <person name="Labuttii K."/>
            <person name="Copeland A."/>
            <person name="Glavina Del Rio T."/>
            <person name="Nolan M."/>
            <person name="Chen F."/>
            <person name="Lucas S."/>
            <person name="Tice H."/>
            <person name="Cheng J.F."/>
            <person name="Bruce D."/>
            <person name="Goodwin L."/>
            <person name="Pitluck S."/>
            <person name="Anderson I."/>
            <person name="Pati A."/>
            <person name="Ivanova N."/>
            <person name="Mavromatis K."/>
            <person name="Chen A."/>
            <person name="Palaniappan K."/>
            <person name="D'haeseleer P."/>
            <person name="Goker M."/>
            <person name="Bristow J."/>
            <person name="Eisen J.A."/>
            <person name="Markowitz V."/>
            <person name="Hugenholtz P."/>
            <person name="Kyrpides N.C."/>
            <person name="Klenk H.P."/>
            <person name="Chain P."/>
        </authorList>
    </citation>
    <scope>NUCLEOTIDE SEQUENCE [LARGE SCALE GENOMIC DNA]</scope>
    <source>
        <strain evidence="7">ATCC 700274 / DSM 11551 / JCM 10706 / KCTC 4070 / PR3</strain>
    </source>
</reference>
<dbReference type="HOGENOM" id="CLU_049966_1_0_2"/>
<accession>E4NQM3</accession>
<dbReference type="Proteomes" id="UP000006663">
    <property type="component" value="Chromosome"/>
</dbReference>
<dbReference type="Gene3D" id="3.30.360.10">
    <property type="entry name" value="Dihydrodipicolinate Reductase, domain 2"/>
    <property type="match status" value="1"/>
</dbReference>
<evidence type="ECO:0000256" key="4">
    <source>
        <dbReference type="PIRSR" id="PIRSR000148-1"/>
    </source>
</evidence>
<dbReference type="InterPro" id="IPR036291">
    <property type="entry name" value="NAD(P)-bd_dom_sf"/>
</dbReference>
<dbReference type="GO" id="GO:0050661">
    <property type="term" value="F:NADP binding"/>
    <property type="evidence" value="ECO:0007669"/>
    <property type="project" value="InterPro"/>
</dbReference>
<dbReference type="PIRSF" id="PIRSF000148">
    <property type="entry name" value="ASA_dh"/>
    <property type="match status" value="1"/>
</dbReference>
<keyword evidence="7" id="KW-1185">Reference proteome</keyword>
<dbReference type="Gene3D" id="3.40.50.720">
    <property type="entry name" value="NAD(P)-binding Rossmann-like Domain"/>
    <property type="match status" value="1"/>
</dbReference>
<dbReference type="EMBL" id="CP001690">
    <property type="protein sequence ID" value="ADQ66711.1"/>
    <property type="molecule type" value="Genomic_DNA"/>
</dbReference>
<dbReference type="CDD" id="cd18130">
    <property type="entry name" value="ASADH_C_arch_fung_like"/>
    <property type="match status" value="1"/>
</dbReference>
<dbReference type="eggNOG" id="arCOG00494">
    <property type="taxonomic scope" value="Archaea"/>
</dbReference>
<dbReference type="PANTHER" id="PTHR46718">
    <property type="entry name" value="ASPARTATE-SEMIALDEHYDE DEHYDROGENASE"/>
    <property type="match status" value="1"/>
</dbReference>
<evidence type="ECO:0000256" key="1">
    <source>
        <dbReference type="ARBA" id="ARBA00010584"/>
    </source>
</evidence>
<dbReference type="InterPro" id="IPR051823">
    <property type="entry name" value="ASADH-related"/>
</dbReference>
<name>E4NQM3_HALBP</name>
<dbReference type="KEGG" id="hbo:Hbor_11210"/>
<dbReference type="AlphaFoldDB" id="E4NQM3"/>
<evidence type="ECO:0000313" key="6">
    <source>
        <dbReference type="EMBL" id="ADQ66711.1"/>
    </source>
</evidence>
<organism evidence="6 7">
    <name type="scientific">Halogeometricum borinquense (strain ATCC 700274 / DSM 11551 / JCM 10706 / KCTC 4070 / PR3)</name>
    <dbReference type="NCBI Taxonomy" id="469382"/>
    <lineage>
        <taxon>Archaea</taxon>
        <taxon>Methanobacteriati</taxon>
        <taxon>Methanobacteriota</taxon>
        <taxon>Stenosarchaea group</taxon>
        <taxon>Halobacteria</taxon>
        <taxon>Halobacteriales</taxon>
        <taxon>Haloferacaceae</taxon>
        <taxon>Halogeometricum</taxon>
    </lineage>
</organism>
<feature type="domain" description="Semialdehyde dehydrogenase NAD-binding" evidence="5">
    <location>
        <begin position="13"/>
        <end position="140"/>
    </location>
</feature>
<feature type="active site" description="Proton acceptor" evidence="4">
    <location>
        <position position="251"/>
    </location>
</feature>
<evidence type="ECO:0000256" key="3">
    <source>
        <dbReference type="ARBA" id="ARBA00023002"/>
    </source>
</evidence>
<dbReference type="GO" id="GO:0009088">
    <property type="term" value="P:threonine biosynthetic process"/>
    <property type="evidence" value="ECO:0007669"/>
    <property type="project" value="UniProtKB-ARBA"/>
</dbReference>
<dbReference type="GO" id="GO:0009086">
    <property type="term" value="P:methionine biosynthetic process"/>
    <property type="evidence" value="ECO:0007669"/>
    <property type="project" value="TreeGrafter"/>
</dbReference>